<evidence type="ECO:0000256" key="2">
    <source>
        <dbReference type="ARBA" id="ARBA00012027"/>
    </source>
</evidence>
<name>A0A426YHH1_ENSVE</name>
<evidence type="ECO:0000256" key="1">
    <source>
        <dbReference type="ARBA" id="ARBA00000798"/>
    </source>
</evidence>
<keyword evidence="3" id="KW-0677">Repeat</keyword>
<gene>
    <name evidence="8" type="ORF">B296_00051274</name>
</gene>
<evidence type="ECO:0000313" key="8">
    <source>
        <dbReference type="EMBL" id="RRT51127.1"/>
    </source>
</evidence>
<dbReference type="EMBL" id="AMZH03012384">
    <property type="protein sequence ID" value="RRT51127.1"/>
    <property type="molecule type" value="Genomic_DNA"/>
</dbReference>
<evidence type="ECO:0000256" key="5">
    <source>
        <dbReference type="ARBA" id="ARBA00022963"/>
    </source>
</evidence>
<dbReference type="Proteomes" id="UP000287651">
    <property type="component" value="Unassembled WGS sequence"/>
</dbReference>
<comment type="catalytic activity">
    <reaction evidence="1">
        <text>a 1,2-diacyl-sn-glycero-3-phosphocholine + H2O = a 1,2-diacyl-sn-glycero-3-phosphate + choline + H(+)</text>
        <dbReference type="Rhea" id="RHEA:14445"/>
        <dbReference type="ChEBI" id="CHEBI:15354"/>
        <dbReference type="ChEBI" id="CHEBI:15377"/>
        <dbReference type="ChEBI" id="CHEBI:15378"/>
        <dbReference type="ChEBI" id="CHEBI:57643"/>
        <dbReference type="ChEBI" id="CHEBI:58608"/>
        <dbReference type="EC" id="3.1.4.4"/>
    </reaction>
</comment>
<proteinExistence type="predicted"/>
<dbReference type="Pfam" id="PF00614">
    <property type="entry name" value="PLDc"/>
    <property type="match status" value="1"/>
</dbReference>
<evidence type="ECO:0000313" key="9">
    <source>
        <dbReference type="Proteomes" id="UP000287651"/>
    </source>
</evidence>
<evidence type="ECO:0000256" key="4">
    <source>
        <dbReference type="ARBA" id="ARBA00022801"/>
    </source>
</evidence>
<keyword evidence="6" id="KW-0443">Lipid metabolism</keyword>
<dbReference type="PANTHER" id="PTHR18896">
    <property type="entry name" value="PHOSPHOLIPASE D"/>
    <property type="match status" value="1"/>
</dbReference>
<dbReference type="GO" id="GO:0004630">
    <property type="term" value="F:phospholipase D activity"/>
    <property type="evidence" value="ECO:0007669"/>
    <property type="project" value="UniProtKB-EC"/>
</dbReference>
<keyword evidence="4" id="KW-0378">Hydrolase</keyword>
<dbReference type="SUPFAM" id="SSF56024">
    <property type="entry name" value="Phospholipase D/nuclease"/>
    <property type="match status" value="1"/>
</dbReference>
<dbReference type="InterPro" id="IPR001736">
    <property type="entry name" value="PLipase_D/transphosphatidylase"/>
</dbReference>
<evidence type="ECO:0000256" key="3">
    <source>
        <dbReference type="ARBA" id="ARBA00022737"/>
    </source>
</evidence>
<dbReference type="EC" id="3.1.4.4" evidence="2"/>
<accession>A0A426YHH1</accession>
<organism evidence="8 9">
    <name type="scientific">Ensete ventricosum</name>
    <name type="common">Abyssinian banana</name>
    <name type="synonym">Musa ensete</name>
    <dbReference type="NCBI Taxonomy" id="4639"/>
    <lineage>
        <taxon>Eukaryota</taxon>
        <taxon>Viridiplantae</taxon>
        <taxon>Streptophyta</taxon>
        <taxon>Embryophyta</taxon>
        <taxon>Tracheophyta</taxon>
        <taxon>Spermatophyta</taxon>
        <taxon>Magnoliopsida</taxon>
        <taxon>Liliopsida</taxon>
        <taxon>Zingiberales</taxon>
        <taxon>Musaceae</taxon>
        <taxon>Ensete</taxon>
    </lineage>
</organism>
<dbReference type="Gene3D" id="3.30.870.10">
    <property type="entry name" value="Endonuclease Chain A"/>
    <property type="match status" value="1"/>
</dbReference>
<dbReference type="PROSITE" id="PS50035">
    <property type="entry name" value="PLD"/>
    <property type="match status" value="1"/>
</dbReference>
<keyword evidence="5" id="KW-0442">Lipid degradation</keyword>
<dbReference type="AlphaFoldDB" id="A0A426YHH1"/>
<reference evidence="8 9" key="1">
    <citation type="journal article" date="2014" name="Agronomy (Basel)">
        <title>A Draft Genome Sequence for Ensete ventricosum, the Drought-Tolerant Tree Against Hunger.</title>
        <authorList>
            <person name="Harrison J."/>
            <person name="Moore K.A."/>
            <person name="Paszkiewicz K."/>
            <person name="Jones T."/>
            <person name="Grant M."/>
            <person name="Ambacheew D."/>
            <person name="Muzemil S."/>
            <person name="Studholme D.J."/>
        </authorList>
    </citation>
    <scope>NUCLEOTIDE SEQUENCE [LARGE SCALE GENOMIC DNA]</scope>
</reference>
<protein>
    <recommendedName>
        <fullName evidence="2">phospholipase D</fullName>
        <ecNumber evidence="2">3.1.4.4</ecNumber>
    </recommendedName>
</protein>
<dbReference type="InterPro" id="IPR015679">
    <property type="entry name" value="PLipase_D_fam"/>
</dbReference>
<dbReference type="GO" id="GO:0005886">
    <property type="term" value="C:plasma membrane"/>
    <property type="evidence" value="ECO:0007669"/>
    <property type="project" value="TreeGrafter"/>
</dbReference>
<sequence length="196" mass="22314">MIVDDRVALVGSANINDRSLLGSRDSEIGVLIEDKEFVESYMNGNPWKAGKFSLSLRLSLWQEHLGLRSEEISQIRDPVTNATYRDIWTATAKTNTMIYQDVFSCVPSDLIHSRAAFRQSTNIWKEKLGHTTIDLGITPEKLETYQNGNVKHTDPMERLQSIRGHLVSFPLDFMCKEDLRPGFSEGEFYASSQVFH</sequence>
<evidence type="ECO:0000259" key="7">
    <source>
        <dbReference type="PROSITE" id="PS50035"/>
    </source>
</evidence>
<comment type="caution">
    <text evidence="8">The sequence shown here is derived from an EMBL/GenBank/DDBJ whole genome shotgun (WGS) entry which is preliminary data.</text>
</comment>
<evidence type="ECO:0000256" key="6">
    <source>
        <dbReference type="ARBA" id="ARBA00023098"/>
    </source>
</evidence>
<dbReference type="PANTHER" id="PTHR18896:SF76">
    <property type="entry name" value="PHOSPHOLIPASE"/>
    <property type="match status" value="1"/>
</dbReference>
<dbReference type="GO" id="GO:0009395">
    <property type="term" value="P:phospholipid catabolic process"/>
    <property type="evidence" value="ECO:0007669"/>
    <property type="project" value="TreeGrafter"/>
</dbReference>
<feature type="domain" description="PLD phosphodiesterase" evidence="7">
    <location>
        <begin position="1"/>
        <end position="19"/>
    </location>
</feature>